<evidence type="ECO:0000256" key="1">
    <source>
        <dbReference type="SAM" id="MobiDB-lite"/>
    </source>
</evidence>
<dbReference type="AlphaFoldDB" id="A0A0A8XYJ0"/>
<reference evidence="2" key="2">
    <citation type="journal article" date="2015" name="Data Brief">
        <title>Shoot transcriptome of the giant reed, Arundo donax.</title>
        <authorList>
            <person name="Barrero R.A."/>
            <person name="Guerrero F.D."/>
            <person name="Moolhuijzen P."/>
            <person name="Goolsby J.A."/>
            <person name="Tidwell J."/>
            <person name="Bellgard S.E."/>
            <person name="Bellgard M.I."/>
        </authorList>
    </citation>
    <scope>NUCLEOTIDE SEQUENCE</scope>
    <source>
        <tissue evidence="2">Shoot tissue taken approximately 20 cm above the soil surface</tissue>
    </source>
</reference>
<name>A0A0A8XYJ0_ARUDO</name>
<proteinExistence type="predicted"/>
<organism evidence="2">
    <name type="scientific">Arundo donax</name>
    <name type="common">Giant reed</name>
    <name type="synonym">Donax arundinaceus</name>
    <dbReference type="NCBI Taxonomy" id="35708"/>
    <lineage>
        <taxon>Eukaryota</taxon>
        <taxon>Viridiplantae</taxon>
        <taxon>Streptophyta</taxon>
        <taxon>Embryophyta</taxon>
        <taxon>Tracheophyta</taxon>
        <taxon>Spermatophyta</taxon>
        <taxon>Magnoliopsida</taxon>
        <taxon>Liliopsida</taxon>
        <taxon>Poales</taxon>
        <taxon>Poaceae</taxon>
        <taxon>PACMAD clade</taxon>
        <taxon>Arundinoideae</taxon>
        <taxon>Arundineae</taxon>
        <taxon>Arundo</taxon>
    </lineage>
</organism>
<feature type="region of interest" description="Disordered" evidence="1">
    <location>
        <begin position="1"/>
        <end position="53"/>
    </location>
</feature>
<evidence type="ECO:0000313" key="2">
    <source>
        <dbReference type="EMBL" id="JAD17833.1"/>
    </source>
</evidence>
<accession>A0A0A8XYJ0</accession>
<sequence>MAPSRKAPCAAATSLRRRRRVGSKSRSNPPFPTWSLSRRRRDGDQENSLISIR</sequence>
<reference evidence="2" key="1">
    <citation type="submission" date="2014-09" db="EMBL/GenBank/DDBJ databases">
        <authorList>
            <person name="Magalhaes I.L.F."/>
            <person name="Oliveira U."/>
            <person name="Santos F.R."/>
            <person name="Vidigal T.H.D.A."/>
            <person name="Brescovit A.D."/>
            <person name="Santos A.J."/>
        </authorList>
    </citation>
    <scope>NUCLEOTIDE SEQUENCE</scope>
    <source>
        <tissue evidence="2">Shoot tissue taken approximately 20 cm above the soil surface</tissue>
    </source>
</reference>
<dbReference type="EMBL" id="GBRH01280062">
    <property type="protein sequence ID" value="JAD17833.1"/>
    <property type="molecule type" value="Transcribed_RNA"/>
</dbReference>
<protein>
    <submittedName>
        <fullName evidence="2">Uncharacterized protein</fullName>
    </submittedName>
</protein>